<evidence type="ECO:0000256" key="1">
    <source>
        <dbReference type="SAM" id="MobiDB-lite"/>
    </source>
</evidence>
<dbReference type="Pfam" id="PF23052">
    <property type="entry name" value="KH_N4BP1_2nd"/>
    <property type="match status" value="1"/>
</dbReference>
<organism evidence="5 6">
    <name type="scientific">Eleutherodactylus coqui</name>
    <name type="common">Puerto Rican coqui</name>
    <dbReference type="NCBI Taxonomy" id="57060"/>
    <lineage>
        <taxon>Eukaryota</taxon>
        <taxon>Metazoa</taxon>
        <taxon>Chordata</taxon>
        <taxon>Craniata</taxon>
        <taxon>Vertebrata</taxon>
        <taxon>Euteleostomi</taxon>
        <taxon>Amphibia</taxon>
        <taxon>Batrachia</taxon>
        <taxon>Anura</taxon>
        <taxon>Neobatrachia</taxon>
        <taxon>Hyloidea</taxon>
        <taxon>Eleutherodactylidae</taxon>
        <taxon>Eleutherodactylinae</taxon>
        <taxon>Eleutherodactylus</taxon>
        <taxon>Eleutherodactylus</taxon>
    </lineage>
</organism>
<gene>
    <name evidence="5" type="ORF">GDO78_014941</name>
</gene>
<protein>
    <recommendedName>
        <fullName evidence="7">NEDD4-binding protein 1</fullName>
    </recommendedName>
</protein>
<dbReference type="InterPro" id="IPR056629">
    <property type="entry name" value="KH_N4BP1_1st"/>
</dbReference>
<dbReference type="GO" id="GO:0031397">
    <property type="term" value="P:negative regulation of protein ubiquitination"/>
    <property type="evidence" value="ECO:0007669"/>
    <property type="project" value="TreeGrafter"/>
</dbReference>
<dbReference type="EMBL" id="WNTK01013749">
    <property type="protein sequence ID" value="KAG9462080.1"/>
    <property type="molecule type" value="Genomic_DNA"/>
</dbReference>
<feature type="non-terminal residue" evidence="5">
    <location>
        <position position="580"/>
    </location>
</feature>
<reference evidence="5" key="1">
    <citation type="thesis" date="2020" institute="ProQuest LLC" country="789 East Eisenhower Parkway, Ann Arbor, MI, USA">
        <title>Comparative Genomics and Chromosome Evolution.</title>
        <authorList>
            <person name="Mudd A.B."/>
        </authorList>
    </citation>
    <scope>NUCLEOTIDE SEQUENCE</scope>
    <source>
        <strain evidence="5">HN-11 Male</strain>
        <tissue evidence="5">Kidney and liver</tissue>
    </source>
</reference>
<feature type="region of interest" description="Disordered" evidence="1">
    <location>
        <begin position="477"/>
        <end position="501"/>
    </location>
</feature>
<keyword evidence="6" id="KW-1185">Reference proteome</keyword>
<evidence type="ECO:0000259" key="3">
    <source>
        <dbReference type="Pfam" id="PF23052"/>
    </source>
</evidence>
<dbReference type="InterPro" id="IPR056631">
    <property type="entry name" value="UBA_N4BP1"/>
</dbReference>
<feature type="domain" description="N4BP1 second type I KH-domain" evidence="3">
    <location>
        <begin position="95"/>
        <end position="211"/>
    </location>
</feature>
<dbReference type="Pfam" id="PF23050">
    <property type="entry name" value="KH_N4BP1_1st"/>
    <property type="match status" value="1"/>
</dbReference>
<feature type="compositionally biased region" description="Basic and acidic residues" evidence="1">
    <location>
        <begin position="408"/>
        <end position="422"/>
    </location>
</feature>
<evidence type="ECO:0008006" key="7">
    <source>
        <dbReference type="Google" id="ProtNLM"/>
    </source>
</evidence>
<dbReference type="Pfam" id="PF23053">
    <property type="entry name" value="UBA_N4BP1"/>
    <property type="match status" value="1"/>
</dbReference>
<feature type="region of interest" description="Disordered" evidence="1">
    <location>
        <begin position="390"/>
        <end position="425"/>
    </location>
</feature>
<evidence type="ECO:0000313" key="6">
    <source>
        <dbReference type="Proteomes" id="UP000770717"/>
    </source>
</evidence>
<evidence type="ECO:0000259" key="4">
    <source>
        <dbReference type="Pfam" id="PF23053"/>
    </source>
</evidence>
<feature type="region of interest" description="Disordered" evidence="1">
    <location>
        <begin position="514"/>
        <end position="540"/>
    </location>
</feature>
<comment type="caution">
    <text evidence="5">The sequence shown here is derived from an EMBL/GenBank/DDBJ whole genome shotgun (WGS) entry which is preliminary data.</text>
</comment>
<dbReference type="CDD" id="cd09032">
    <property type="entry name" value="KH-I_N4BP1_like_rpt1"/>
    <property type="match status" value="1"/>
</dbReference>
<dbReference type="InterPro" id="IPR056630">
    <property type="entry name" value="KH_N4BP1_2nd"/>
</dbReference>
<feature type="domain" description="N4BP1 UBA-like" evidence="4">
    <location>
        <begin position="351"/>
        <end position="394"/>
    </location>
</feature>
<dbReference type="OrthoDB" id="392925at2759"/>
<dbReference type="Proteomes" id="UP000770717">
    <property type="component" value="Unassembled WGS sequence"/>
</dbReference>
<accession>A0A8J6BEG6</accession>
<dbReference type="GO" id="GO:0032435">
    <property type="term" value="P:negative regulation of proteasomal ubiquitin-dependent protein catabolic process"/>
    <property type="evidence" value="ECO:0007669"/>
    <property type="project" value="TreeGrafter"/>
</dbReference>
<proteinExistence type="predicted"/>
<dbReference type="PANTHER" id="PTHR12876">
    <property type="entry name" value="N4BP1-RELATED"/>
    <property type="match status" value="1"/>
</dbReference>
<dbReference type="InterPro" id="IPR051101">
    <property type="entry name" value="ZC3H12/N4BP1_RNase_Reg"/>
</dbReference>
<feature type="domain" description="N4BP1 first type I KH-domain" evidence="2">
    <location>
        <begin position="21"/>
        <end position="94"/>
    </location>
</feature>
<name>A0A8J6BEG6_ELECQ</name>
<dbReference type="AlphaFoldDB" id="A0A8J6BEG6"/>
<sequence length="580" mass="64476">MAGMAVQSRVEDEALGTHVVDEFTAPGEQRSLLELSRGRVQALFPVIFTVLGCLENPSDEEGKNGKNPGRIWLQLKGRIPAVVKAKEYVKGLCEPEMEIREGYPKEMHCIFASAQGLFLNRLIMDTCAHIAMVEIGILSIKGGTEPVVMAQSQIQQFVRLFRNNENLSHDREPEVKRRFKHFVEANADKYTMDLLILPSTLKEELLNLTSEAKSCTIPDCADLEIATVNTNAVDQADGSRCTEQSRVDTRTPVTELTKQLDSVFSSVPKTLPNPPLVPLSHQERSSVKRRYSESEERCLKKPFSLECIQVDGPISRATDPSDIPIIDLVSDSGEDSLIIVEDDATVSAETEYKILVNFFKTMGYSKEVVEKVIRNFGQSEEPLRLLEEIEKESNKVPSRQESQTGEQRTAKDLNVPKKESRPQQEVMVEPISTHAFSNGDLLKYNSRKHNPLGTEGLKTQRPGMEGNLLKNFSFVARGASSPPRNRQVSASEEPGPSNLPPVKVIKQIPVKGCTPMYPPRPVQNAVKPSVSERPDKQKPSVTGVQMFLNSIKTPYKLELKNEPGGAELRHIIIDGSNVAI</sequence>
<dbReference type="PANTHER" id="PTHR12876:SF26">
    <property type="entry name" value="NEDD4-BINDING PROTEIN 1"/>
    <property type="match status" value="1"/>
</dbReference>
<dbReference type="GO" id="GO:0016605">
    <property type="term" value="C:PML body"/>
    <property type="evidence" value="ECO:0007669"/>
    <property type="project" value="TreeGrafter"/>
</dbReference>
<evidence type="ECO:0000259" key="2">
    <source>
        <dbReference type="Pfam" id="PF23050"/>
    </source>
</evidence>
<evidence type="ECO:0000313" key="5">
    <source>
        <dbReference type="EMBL" id="KAG9462080.1"/>
    </source>
</evidence>
<feature type="compositionally biased region" description="Polar residues" evidence="1">
    <location>
        <begin position="395"/>
        <end position="407"/>
    </location>
</feature>
<feature type="region of interest" description="Disordered" evidence="1">
    <location>
        <begin position="443"/>
        <end position="465"/>
    </location>
</feature>